<organism evidence="2 3">
    <name type="scientific">Bacteroides zoogleoformans</name>
    <dbReference type="NCBI Taxonomy" id="28119"/>
    <lineage>
        <taxon>Bacteria</taxon>
        <taxon>Pseudomonadati</taxon>
        <taxon>Bacteroidota</taxon>
        <taxon>Bacteroidia</taxon>
        <taxon>Bacteroidales</taxon>
        <taxon>Bacteroidaceae</taxon>
        <taxon>Bacteroides</taxon>
    </lineage>
</organism>
<feature type="region of interest" description="Disordered" evidence="1">
    <location>
        <begin position="48"/>
        <end position="82"/>
    </location>
</feature>
<proteinExistence type="predicted"/>
<name>A0ABM6T816_9BACE</name>
<protein>
    <submittedName>
        <fullName evidence="2">Uncharacterized protein</fullName>
    </submittedName>
</protein>
<evidence type="ECO:0000256" key="1">
    <source>
        <dbReference type="SAM" id="MobiDB-lite"/>
    </source>
</evidence>
<gene>
    <name evidence="2" type="ORF">C4H11_07475</name>
</gene>
<sequence length="82" mass="9239">MTYAAQDITAGGAKRRWEVAGDDIGKSRATTLGSHRQRHWEVTGNDIGKSQATTLGSHRQRHWEVTGNDIRERPAASYIRRH</sequence>
<dbReference type="Proteomes" id="UP000238304">
    <property type="component" value="Chromosome"/>
</dbReference>
<reference evidence="2 3" key="1">
    <citation type="submission" date="2018-02" db="EMBL/GenBank/DDBJ databases">
        <authorList>
            <person name="Holder M.E."/>
            <person name="Ajami N.J."/>
            <person name="Petrosino J.F."/>
        </authorList>
    </citation>
    <scope>NUCLEOTIDE SEQUENCE [LARGE SCALE GENOMIC DNA]</scope>
    <source>
        <strain evidence="2 3">ATCC 33285</strain>
    </source>
</reference>
<feature type="compositionally biased region" description="Polar residues" evidence="1">
    <location>
        <begin position="48"/>
        <end position="57"/>
    </location>
</feature>
<evidence type="ECO:0000313" key="3">
    <source>
        <dbReference type="Proteomes" id="UP000238304"/>
    </source>
</evidence>
<dbReference type="EMBL" id="CP027231">
    <property type="protein sequence ID" value="AVM52795.1"/>
    <property type="molecule type" value="Genomic_DNA"/>
</dbReference>
<accession>A0ABM6T816</accession>
<keyword evidence="3" id="KW-1185">Reference proteome</keyword>
<evidence type="ECO:0000313" key="2">
    <source>
        <dbReference type="EMBL" id="AVM52795.1"/>
    </source>
</evidence>
<dbReference type="RefSeq" id="WP_106041096.1">
    <property type="nucleotide sequence ID" value="NZ_CP027231.1"/>
</dbReference>